<keyword evidence="3" id="KW-1185">Reference proteome</keyword>
<dbReference type="PANTHER" id="PTHR23179:SF26">
    <property type="entry name" value="T-CELL ACTIVATION RHO GTPASE-ACTIVATING PROTEIN"/>
    <property type="match status" value="1"/>
</dbReference>
<dbReference type="InterPro" id="IPR047887">
    <property type="entry name" value="ARHGAP20_PH"/>
</dbReference>
<protein>
    <recommendedName>
        <fullName evidence="1">ARHGAP20 PH domain-containing protein</fullName>
    </recommendedName>
</protein>
<accession>A0ABD0NPV0</accession>
<feature type="domain" description="ARHGAP20 PH" evidence="1">
    <location>
        <begin position="21"/>
        <end position="51"/>
    </location>
</feature>
<dbReference type="PANTHER" id="PTHR23179">
    <property type="entry name" value="T-CELL ACTIVATION RHO GTPASE ACTIVATING PROTEIN-RELATED"/>
    <property type="match status" value="1"/>
</dbReference>
<name>A0ABD0NPV0_CIRMR</name>
<dbReference type="EMBL" id="JAMKFB020000020">
    <property type="protein sequence ID" value="KAL0163973.1"/>
    <property type="molecule type" value="Genomic_DNA"/>
</dbReference>
<dbReference type="AlphaFoldDB" id="A0ABD0NPV0"/>
<proteinExistence type="predicted"/>
<feature type="non-terminal residue" evidence="2">
    <location>
        <position position="1"/>
    </location>
</feature>
<dbReference type="Pfam" id="PF22286">
    <property type="entry name" value="RHG20_PH"/>
    <property type="match status" value="1"/>
</dbReference>
<comment type="caution">
    <text evidence="2">The sequence shown here is derived from an EMBL/GenBank/DDBJ whole genome shotgun (WGS) entry which is preliminary data.</text>
</comment>
<organism evidence="2 3">
    <name type="scientific">Cirrhinus mrigala</name>
    <name type="common">Mrigala</name>
    <dbReference type="NCBI Taxonomy" id="683832"/>
    <lineage>
        <taxon>Eukaryota</taxon>
        <taxon>Metazoa</taxon>
        <taxon>Chordata</taxon>
        <taxon>Craniata</taxon>
        <taxon>Vertebrata</taxon>
        <taxon>Euteleostomi</taxon>
        <taxon>Actinopterygii</taxon>
        <taxon>Neopterygii</taxon>
        <taxon>Teleostei</taxon>
        <taxon>Ostariophysi</taxon>
        <taxon>Cypriniformes</taxon>
        <taxon>Cyprinidae</taxon>
        <taxon>Labeoninae</taxon>
        <taxon>Labeonini</taxon>
        <taxon>Cirrhinus</taxon>
    </lineage>
</organism>
<evidence type="ECO:0000313" key="3">
    <source>
        <dbReference type="Proteomes" id="UP001529510"/>
    </source>
</evidence>
<dbReference type="Proteomes" id="UP001529510">
    <property type="component" value="Unassembled WGS sequence"/>
</dbReference>
<sequence>CLVSADQCPFVLGLTNENSELILDECVQLTEGLKTRERHLFLLSDALVIAKL</sequence>
<evidence type="ECO:0000259" key="1">
    <source>
        <dbReference type="Pfam" id="PF22286"/>
    </source>
</evidence>
<feature type="non-terminal residue" evidence="2">
    <location>
        <position position="52"/>
    </location>
</feature>
<reference evidence="2 3" key="1">
    <citation type="submission" date="2024-05" db="EMBL/GenBank/DDBJ databases">
        <title>Genome sequencing and assembly of Indian major carp, Cirrhinus mrigala (Hamilton, 1822).</title>
        <authorList>
            <person name="Mohindra V."/>
            <person name="Chowdhury L.M."/>
            <person name="Lal K."/>
            <person name="Jena J.K."/>
        </authorList>
    </citation>
    <scope>NUCLEOTIDE SEQUENCE [LARGE SCALE GENOMIC DNA]</scope>
    <source>
        <strain evidence="2">CM1030</strain>
        <tissue evidence="2">Blood</tissue>
    </source>
</reference>
<gene>
    <name evidence="2" type="ORF">M9458_039726</name>
</gene>
<evidence type="ECO:0000313" key="2">
    <source>
        <dbReference type="EMBL" id="KAL0163973.1"/>
    </source>
</evidence>